<evidence type="ECO:0000256" key="1">
    <source>
        <dbReference type="ARBA" id="ARBA00004141"/>
    </source>
</evidence>
<feature type="transmembrane region" description="Helical" evidence="6">
    <location>
        <begin position="343"/>
        <end position="371"/>
    </location>
</feature>
<feature type="transmembrane region" description="Helical" evidence="6">
    <location>
        <begin position="150"/>
        <end position="167"/>
    </location>
</feature>
<dbReference type="InterPro" id="IPR011701">
    <property type="entry name" value="MFS"/>
</dbReference>
<dbReference type="PANTHER" id="PTHR23504:SF2">
    <property type="entry name" value="TRANSPORTER, PUTATIVE (AFU_ORTHOLOGUE AFUA_8G04150)-RELATED"/>
    <property type="match status" value="1"/>
</dbReference>
<dbReference type="GO" id="GO:0016020">
    <property type="term" value="C:membrane"/>
    <property type="evidence" value="ECO:0007669"/>
    <property type="project" value="UniProtKB-SubCell"/>
</dbReference>
<dbReference type="PROSITE" id="PS50850">
    <property type="entry name" value="MFS"/>
    <property type="match status" value="1"/>
</dbReference>
<protein>
    <recommendedName>
        <fullName evidence="7">Major facilitator superfamily (MFS) profile domain-containing protein</fullName>
    </recommendedName>
</protein>
<accession>A0A9W4U4Z9</accession>
<comment type="subcellular location">
    <subcellularLocation>
        <location evidence="1">Membrane</location>
        <topology evidence="1">Multi-pass membrane protein</topology>
    </subcellularLocation>
</comment>
<feature type="transmembrane region" description="Helical" evidence="6">
    <location>
        <begin position="86"/>
        <end position="104"/>
    </location>
</feature>
<dbReference type="GO" id="GO:0022857">
    <property type="term" value="F:transmembrane transporter activity"/>
    <property type="evidence" value="ECO:0007669"/>
    <property type="project" value="InterPro"/>
</dbReference>
<keyword evidence="9" id="KW-1185">Reference proteome</keyword>
<evidence type="ECO:0000259" key="7">
    <source>
        <dbReference type="PROSITE" id="PS50850"/>
    </source>
</evidence>
<evidence type="ECO:0000256" key="3">
    <source>
        <dbReference type="ARBA" id="ARBA00022692"/>
    </source>
</evidence>
<feature type="transmembrane region" description="Helical" evidence="6">
    <location>
        <begin position="392"/>
        <end position="414"/>
    </location>
</feature>
<evidence type="ECO:0000256" key="6">
    <source>
        <dbReference type="SAM" id="Phobius"/>
    </source>
</evidence>
<sequence>MAPQVDPKDAPFPTKQLIIVGICRFSEPLAFNSILAYSFMMTKDLGIADKDAAFFSGLLLSAYAVAEAITALGWGAISDVYGRKPVALIGLAGVAASSIMFGMAKTYWVALLARFIGGALNGNVAIMQTMVAEMVKNPEHEPRAYATQPFVWTLGGIIGSAMGGFLAQPAKYYPNTFSEDGLFGRYPYLLPNLVAAGGIVLAIIQGMLFLEETNAGIYAQDAAETVNPADEVNERAPLLQNEGRVRDRGSMSFRGARARDRESMSSAVRGRDRSMSVLITDGLRQIRKKPSFMEEGMPMPIDTHFDIRRSSFATMHSIKIAPHEILPTIVPPPSEPPRKTFNYTVIMITLSLTIIAWHQMAYITNLPIYLLDDSYSSGIDFKGGLGLDLHDVGTFLAVNGFIALFIQGVIFPFFVEKVGVWASFVSMIVLYPTTYLIIPFISALPPALVSPGVYLSLILQGFYGIIVFPCALIMLKNATPSPLVLGRVNGAAMSACCLARTLSSPIVGSTYALGGSAAAWFSLAGVAFLGVFQLYFIPNELKSSQVKVDNGWKDVIGNHNEDHHDNVFDDGDSVMGSVMEEE</sequence>
<dbReference type="Gene3D" id="1.20.1250.20">
    <property type="entry name" value="MFS general substrate transporter like domains"/>
    <property type="match status" value="1"/>
</dbReference>
<evidence type="ECO:0000256" key="5">
    <source>
        <dbReference type="ARBA" id="ARBA00023136"/>
    </source>
</evidence>
<proteinExistence type="predicted"/>
<dbReference type="Pfam" id="PF07690">
    <property type="entry name" value="MFS_1"/>
    <property type="match status" value="1"/>
</dbReference>
<evidence type="ECO:0000256" key="2">
    <source>
        <dbReference type="ARBA" id="ARBA00022448"/>
    </source>
</evidence>
<evidence type="ECO:0000313" key="9">
    <source>
        <dbReference type="Proteomes" id="UP001152607"/>
    </source>
</evidence>
<dbReference type="PANTHER" id="PTHR23504">
    <property type="entry name" value="MAJOR FACILITATOR SUPERFAMILY DOMAIN-CONTAINING PROTEIN 10"/>
    <property type="match status" value="1"/>
</dbReference>
<dbReference type="OrthoDB" id="10262656at2759"/>
<keyword evidence="4 6" id="KW-1133">Transmembrane helix</keyword>
<gene>
    <name evidence="8" type="ORF">PDIGIT_LOCUS2994</name>
</gene>
<dbReference type="EMBL" id="CAOQHR010000002">
    <property type="protein sequence ID" value="CAI6305207.1"/>
    <property type="molecule type" value="Genomic_DNA"/>
</dbReference>
<keyword evidence="3 6" id="KW-0812">Transmembrane</keyword>
<feature type="transmembrane region" description="Helical" evidence="6">
    <location>
        <begin position="52"/>
        <end position="74"/>
    </location>
</feature>
<dbReference type="SUPFAM" id="SSF103473">
    <property type="entry name" value="MFS general substrate transporter"/>
    <property type="match status" value="1"/>
</dbReference>
<dbReference type="Proteomes" id="UP001152607">
    <property type="component" value="Unassembled WGS sequence"/>
</dbReference>
<feature type="transmembrane region" description="Helical" evidence="6">
    <location>
        <begin position="453"/>
        <end position="475"/>
    </location>
</feature>
<name>A0A9W4U4Z9_9PLEO</name>
<comment type="caution">
    <text evidence="8">The sequence shown here is derived from an EMBL/GenBank/DDBJ whole genome shotgun (WGS) entry which is preliminary data.</text>
</comment>
<organism evidence="8 9">
    <name type="scientific">Periconia digitata</name>
    <dbReference type="NCBI Taxonomy" id="1303443"/>
    <lineage>
        <taxon>Eukaryota</taxon>
        <taxon>Fungi</taxon>
        <taxon>Dikarya</taxon>
        <taxon>Ascomycota</taxon>
        <taxon>Pezizomycotina</taxon>
        <taxon>Dothideomycetes</taxon>
        <taxon>Pleosporomycetidae</taxon>
        <taxon>Pleosporales</taxon>
        <taxon>Massarineae</taxon>
        <taxon>Periconiaceae</taxon>
        <taxon>Periconia</taxon>
    </lineage>
</organism>
<evidence type="ECO:0000313" key="8">
    <source>
        <dbReference type="EMBL" id="CAI6305207.1"/>
    </source>
</evidence>
<keyword evidence="5 6" id="KW-0472">Membrane</keyword>
<dbReference type="CDD" id="cd17330">
    <property type="entry name" value="MFS_SLC46_TetA_like"/>
    <property type="match status" value="1"/>
</dbReference>
<dbReference type="InterPro" id="IPR036259">
    <property type="entry name" value="MFS_trans_sf"/>
</dbReference>
<feature type="transmembrane region" description="Helical" evidence="6">
    <location>
        <begin position="17"/>
        <end position="40"/>
    </location>
</feature>
<feature type="domain" description="Major facilitator superfamily (MFS) profile" evidence="7">
    <location>
        <begin position="16"/>
        <end position="542"/>
    </location>
</feature>
<evidence type="ECO:0000256" key="4">
    <source>
        <dbReference type="ARBA" id="ARBA00022989"/>
    </source>
</evidence>
<reference evidence="8" key="1">
    <citation type="submission" date="2023-01" db="EMBL/GenBank/DDBJ databases">
        <authorList>
            <person name="Van Ghelder C."/>
            <person name="Rancurel C."/>
        </authorList>
    </citation>
    <scope>NUCLEOTIDE SEQUENCE</scope>
    <source>
        <strain evidence="8">CNCM I-4278</strain>
    </source>
</reference>
<feature type="transmembrane region" description="Helical" evidence="6">
    <location>
        <begin position="420"/>
        <end position="441"/>
    </location>
</feature>
<feature type="transmembrane region" description="Helical" evidence="6">
    <location>
        <begin position="188"/>
        <end position="210"/>
    </location>
</feature>
<dbReference type="AlphaFoldDB" id="A0A9W4U4Z9"/>
<dbReference type="InterPro" id="IPR020846">
    <property type="entry name" value="MFS_dom"/>
</dbReference>
<keyword evidence="2" id="KW-0813">Transport</keyword>
<feature type="transmembrane region" description="Helical" evidence="6">
    <location>
        <begin position="517"/>
        <end position="537"/>
    </location>
</feature>